<comment type="caution">
    <text evidence="2">The sequence shown here is derived from an EMBL/GenBank/DDBJ whole genome shotgun (WGS) entry which is preliminary data.</text>
</comment>
<feature type="transmembrane region" description="Helical" evidence="1">
    <location>
        <begin position="44"/>
        <end position="63"/>
    </location>
</feature>
<dbReference type="RefSeq" id="WP_126409954.1">
    <property type="nucleotide sequence ID" value="NZ_RXNT01000015.1"/>
</dbReference>
<keyword evidence="3" id="KW-1185">Reference proteome</keyword>
<feature type="transmembrane region" description="Helical" evidence="1">
    <location>
        <begin position="125"/>
        <end position="144"/>
    </location>
</feature>
<keyword evidence="1" id="KW-0472">Membrane</keyword>
<keyword evidence="1" id="KW-1133">Transmembrane helix</keyword>
<feature type="transmembrane region" description="Helical" evidence="1">
    <location>
        <begin position="101"/>
        <end position="119"/>
    </location>
</feature>
<gene>
    <name evidence="2" type="ORF">EKG37_16715</name>
</gene>
<reference evidence="2 3" key="1">
    <citation type="submission" date="2018-12" db="EMBL/GenBank/DDBJ databases">
        <title>Bacillus yapensis draft genome sequence.</title>
        <authorList>
            <person name="Yu L."/>
            <person name="Xu X."/>
            <person name="Tang X."/>
        </authorList>
    </citation>
    <scope>NUCLEOTIDE SEQUENCE [LARGE SCALE GENOMIC DNA]</scope>
    <source>
        <strain evidence="2 3">XXST-01</strain>
    </source>
</reference>
<evidence type="ECO:0000313" key="3">
    <source>
        <dbReference type="Proteomes" id="UP000271374"/>
    </source>
</evidence>
<dbReference type="Proteomes" id="UP000271374">
    <property type="component" value="Unassembled WGS sequence"/>
</dbReference>
<feature type="transmembrane region" description="Helical" evidence="1">
    <location>
        <begin position="12"/>
        <end position="32"/>
    </location>
</feature>
<dbReference type="AlphaFoldDB" id="A0A431VYZ5"/>
<organism evidence="2 3">
    <name type="scientific">Bacillus yapensis</name>
    <dbReference type="NCBI Taxonomy" id="2492960"/>
    <lineage>
        <taxon>Bacteria</taxon>
        <taxon>Bacillati</taxon>
        <taxon>Bacillota</taxon>
        <taxon>Bacilli</taxon>
        <taxon>Bacillales</taxon>
        <taxon>Bacillaceae</taxon>
        <taxon>Bacillus</taxon>
    </lineage>
</organism>
<dbReference type="OrthoDB" id="2426546at2"/>
<sequence length="151" mass="18045">MKHVLFAKIVRSPLFSLFIWWYVIGAYYIVFFSPFESSLEIRRFMIFLVLLVPILLILIQFLYNQKNPKDPITFKRGFLPWEFHEVDEGQKWITYNACRNVYIYYSIALPISIVLYALLRNIDNIPLLLIGLLGTGQYLVYWFTMRKLNGF</sequence>
<dbReference type="EMBL" id="RXNT01000015">
    <property type="protein sequence ID" value="RTR28395.1"/>
    <property type="molecule type" value="Genomic_DNA"/>
</dbReference>
<name>A0A431VYZ5_9BACI</name>
<evidence type="ECO:0000256" key="1">
    <source>
        <dbReference type="SAM" id="Phobius"/>
    </source>
</evidence>
<evidence type="ECO:0000313" key="2">
    <source>
        <dbReference type="EMBL" id="RTR28395.1"/>
    </source>
</evidence>
<proteinExistence type="predicted"/>
<accession>A0A431VYZ5</accession>
<keyword evidence="1" id="KW-0812">Transmembrane</keyword>
<protein>
    <submittedName>
        <fullName evidence="2">Uncharacterized protein</fullName>
    </submittedName>
</protein>